<reference evidence="1 2" key="1">
    <citation type="submission" date="2021-01" db="EMBL/GenBank/DDBJ databases">
        <title>FDA dAtabase for Regulatory Grade micrObial Sequences (FDA-ARGOS): Supporting development and validation of Infectious Disease Dx tests.</title>
        <authorList>
            <person name="Sproer C."/>
            <person name="Gronow S."/>
            <person name="Severitt S."/>
            <person name="Schroder I."/>
            <person name="Tallon L."/>
            <person name="Sadzewicz L."/>
            <person name="Zhao X."/>
            <person name="Boylan J."/>
            <person name="Ott S."/>
            <person name="Bowen H."/>
            <person name="Vavikolanu K."/>
            <person name="Mehta A."/>
            <person name="Aluvathingal J."/>
            <person name="Nadendla S."/>
            <person name="Lowell S."/>
            <person name="Myers T."/>
            <person name="Yan Y."/>
            <person name="Sichtig H."/>
        </authorList>
    </citation>
    <scope>NUCLEOTIDE SEQUENCE [LARGE SCALE GENOMIC DNA]</scope>
    <source>
        <strain evidence="1 2">FDAARGOS_1131</strain>
    </source>
</reference>
<accession>A0A9Q6Z7G4</accession>
<dbReference type="GeneID" id="93528651"/>
<gene>
    <name evidence="1" type="ORF">I6I88_13330</name>
</gene>
<evidence type="ECO:0000313" key="1">
    <source>
        <dbReference type="EMBL" id="QQT99187.1"/>
    </source>
</evidence>
<dbReference type="AlphaFoldDB" id="A0A9Q6Z7G4"/>
<dbReference type="OrthoDB" id="1264435at2"/>
<evidence type="ECO:0000313" key="2">
    <source>
        <dbReference type="Proteomes" id="UP000596202"/>
    </source>
</evidence>
<organism evidence="1 2">
    <name type="scientific">Myroides odoratus</name>
    <name type="common">Flavobacterium odoratum</name>
    <dbReference type="NCBI Taxonomy" id="256"/>
    <lineage>
        <taxon>Bacteria</taxon>
        <taxon>Pseudomonadati</taxon>
        <taxon>Bacteroidota</taxon>
        <taxon>Flavobacteriia</taxon>
        <taxon>Flavobacteriales</taxon>
        <taxon>Flavobacteriaceae</taxon>
        <taxon>Myroides</taxon>
    </lineage>
</organism>
<dbReference type="EMBL" id="CP068108">
    <property type="protein sequence ID" value="QQT99187.1"/>
    <property type="molecule type" value="Genomic_DNA"/>
</dbReference>
<proteinExistence type="predicted"/>
<protein>
    <submittedName>
        <fullName evidence="1">Uncharacterized protein</fullName>
    </submittedName>
</protein>
<sequence length="147" mass="17416">MAIYKASEELVNILLKNGLEETTEKNLPVHYKNMVENGYDPNKVKRDFSYNGKRVLIFDYVVIKPKIKGFTSGRDMKTELTIDELKSIIVFSKLPYQTVNGLYRNNHNYVTQLHNLYFYIKEHPDFTKSKNKFRNELITKEFENIQI</sequence>
<dbReference type="RefSeq" id="WP_002986959.1">
    <property type="nucleotide sequence ID" value="NZ_CP068108.1"/>
</dbReference>
<name>A0A9Q6Z7G4_MYROD</name>
<dbReference type="Proteomes" id="UP000596202">
    <property type="component" value="Chromosome"/>
</dbReference>